<dbReference type="EMBL" id="MDYN01000016">
    <property type="protein sequence ID" value="OQD83502.1"/>
    <property type="molecule type" value="Genomic_DNA"/>
</dbReference>
<evidence type="ECO:0000313" key="2">
    <source>
        <dbReference type="Proteomes" id="UP000191672"/>
    </source>
</evidence>
<dbReference type="Proteomes" id="UP000191672">
    <property type="component" value="Unassembled WGS sequence"/>
</dbReference>
<dbReference type="OrthoDB" id="4272076at2759"/>
<comment type="caution">
    <text evidence="1">The sequence shown here is derived from an EMBL/GenBank/DDBJ whole genome shotgun (WGS) entry which is preliminary data.</text>
</comment>
<keyword evidence="2" id="KW-1185">Reference proteome</keyword>
<sequence length="109" mass="11962">MGLADFMKGGEHEAAASEIMNMDISTELSAPLVAKHLVYQAAGGYDKVCEARGKPESIEKAQEMMSLFWTAFLAKFIENGVKIDNEAEVKSEAERLSKQVLIDSGEYQS</sequence>
<organism evidence="1 2">
    <name type="scientific">Penicillium antarcticum</name>
    <dbReference type="NCBI Taxonomy" id="416450"/>
    <lineage>
        <taxon>Eukaryota</taxon>
        <taxon>Fungi</taxon>
        <taxon>Dikarya</taxon>
        <taxon>Ascomycota</taxon>
        <taxon>Pezizomycotina</taxon>
        <taxon>Eurotiomycetes</taxon>
        <taxon>Eurotiomycetidae</taxon>
        <taxon>Eurotiales</taxon>
        <taxon>Aspergillaceae</taxon>
        <taxon>Penicillium</taxon>
    </lineage>
</organism>
<dbReference type="AlphaFoldDB" id="A0A1V6Q3P3"/>
<protein>
    <submittedName>
        <fullName evidence="1">Uncharacterized protein</fullName>
    </submittedName>
</protein>
<dbReference type="Pfam" id="PF12585">
    <property type="entry name" value="DUF3759"/>
    <property type="match status" value="1"/>
</dbReference>
<gene>
    <name evidence="1" type="ORF">PENANT_c016G11584</name>
</gene>
<proteinExistence type="predicted"/>
<reference evidence="2" key="1">
    <citation type="journal article" date="2017" name="Nat. Microbiol.">
        <title>Global analysis of biosynthetic gene clusters reveals vast potential of secondary metabolite production in Penicillium species.</title>
        <authorList>
            <person name="Nielsen J.C."/>
            <person name="Grijseels S."/>
            <person name="Prigent S."/>
            <person name="Ji B."/>
            <person name="Dainat J."/>
            <person name="Nielsen K.F."/>
            <person name="Frisvad J.C."/>
            <person name="Workman M."/>
            <person name="Nielsen J."/>
        </authorList>
    </citation>
    <scope>NUCLEOTIDE SEQUENCE [LARGE SCALE GENOMIC DNA]</scope>
    <source>
        <strain evidence="2">IBT 31811</strain>
    </source>
</reference>
<accession>A0A1V6Q3P3</accession>
<dbReference type="InterPro" id="IPR022234">
    <property type="entry name" value="DUF3759"/>
</dbReference>
<evidence type="ECO:0000313" key="1">
    <source>
        <dbReference type="EMBL" id="OQD83502.1"/>
    </source>
</evidence>
<name>A0A1V6Q3P3_9EURO</name>